<evidence type="ECO:0000256" key="1">
    <source>
        <dbReference type="ARBA" id="ARBA00009477"/>
    </source>
</evidence>
<dbReference type="EMBL" id="JACHEO010000012">
    <property type="protein sequence ID" value="MBB5348472.1"/>
    <property type="molecule type" value="Genomic_DNA"/>
</dbReference>
<reference evidence="5 6" key="1">
    <citation type="submission" date="2020-08" db="EMBL/GenBank/DDBJ databases">
        <title>Genomic Encyclopedia of Type Strains, Phase IV (KMG-IV): sequencing the most valuable type-strain genomes for metagenomic binning, comparative biology and taxonomic classification.</title>
        <authorList>
            <person name="Goeker M."/>
        </authorList>
    </citation>
    <scope>NUCLEOTIDE SEQUENCE [LARGE SCALE GENOMIC DNA]</scope>
    <source>
        <strain evidence="5 6">DSM 28570</strain>
    </source>
</reference>
<dbReference type="Gene3D" id="2.40.30.170">
    <property type="match status" value="1"/>
</dbReference>
<dbReference type="GO" id="GO:0015562">
    <property type="term" value="F:efflux transmembrane transporter activity"/>
    <property type="evidence" value="ECO:0007669"/>
    <property type="project" value="TreeGrafter"/>
</dbReference>
<dbReference type="SUPFAM" id="SSF111369">
    <property type="entry name" value="HlyD-like secretion proteins"/>
    <property type="match status" value="1"/>
</dbReference>
<dbReference type="GO" id="GO:1990281">
    <property type="term" value="C:efflux pump complex"/>
    <property type="evidence" value="ECO:0007669"/>
    <property type="project" value="TreeGrafter"/>
</dbReference>
<dbReference type="InterPro" id="IPR058625">
    <property type="entry name" value="MdtA-like_BSH"/>
</dbReference>
<proteinExistence type="inferred from homology"/>
<gene>
    <name evidence="5" type="ORF">HNQ81_002208</name>
</gene>
<dbReference type="Proteomes" id="UP000539642">
    <property type="component" value="Unassembled WGS sequence"/>
</dbReference>
<organism evidence="5 6">
    <name type="scientific">Desulfoprunum benzoelyticum</name>
    <dbReference type="NCBI Taxonomy" id="1506996"/>
    <lineage>
        <taxon>Bacteria</taxon>
        <taxon>Pseudomonadati</taxon>
        <taxon>Thermodesulfobacteriota</taxon>
        <taxon>Desulfobulbia</taxon>
        <taxon>Desulfobulbales</taxon>
        <taxon>Desulfobulbaceae</taxon>
        <taxon>Desulfoprunum</taxon>
    </lineage>
</organism>
<dbReference type="PANTHER" id="PTHR30469:SF15">
    <property type="entry name" value="HLYD FAMILY OF SECRETION PROTEINS"/>
    <property type="match status" value="1"/>
</dbReference>
<dbReference type="NCBIfam" id="TIGR01730">
    <property type="entry name" value="RND_mfp"/>
    <property type="match status" value="1"/>
</dbReference>
<evidence type="ECO:0000259" key="3">
    <source>
        <dbReference type="Pfam" id="PF25917"/>
    </source>
</evidence>
<dbReference type="Gene3D" id="1.10.287.470">
    <property type="entry name" value="Helix hairpin bin"/>
    <property type="match status" value="1"/>
</dbReference>
<keyword evidence="6" id="KW-1185">Reference proteome</keyword>
<comment type="caution">
    <text evidence="5">The sequence shown here is derived from an EMBL/GenBank/DDBJ whole genome shotgun (WGS) entry which is preliminary data.</text>
</comment>
<accession>A0A840URR5</accession>
<dbReference type="AlphaFoldDB" id="A0A840URR5"/>
<dbReference type="PANTHER" id="PTHR30469">
    <property type="entry name" value="MULTIDRUG RESISTANCE PROTEIN MDTA"/>
    <property type="match status" value="1"/>
</dbReference>
<protein>
    <submittedName>
        <fullName evidence="5">HlyD family secretion protein</fullName>
    </submittedName>
</protein>
<feature type="compositionally biased region" description="Basic and acidic residues" evidence="2">
    <location>
        <begin position="126"/>
        <end position="139"/>
    </location>
</feature>
<evidence type="ECO:0000256" key="2">
    <source>
        <dbReference type="SAM" id="MobiDB-lite"/>
    </source>
</evidence>
<sequence>MRQTMRWLVVFVLAAVVAVVVWVMTRPQPIAIVVQPVVRGKVEQTVANTRAGTVEACRRAKLSPSIGGQIGRLPIHEGDHVKAGDLLLEIWNEDLAAQLTLAEREEQAARAQAAATCLSAAEAERQATRTDRLREREVVPEEDADRARTQAGALRAQCEAARAAVTMSAARIDVARASLSRTRLVAPFAGVVAKIEGELNEYVTPSPVGVQTPPAVDLIEDNCFYVTAPIDEVDAAAVRVGMTARITLDAFKGRQFAGSVRRIAPYVLDLEKQARTVDVEASFVNEGDFNDLLAGYSVDVEIILAARADGLYIPTEALLDGRRVYLYSPEKKTVHLVDVTTGLANWAVTEIVAGLSEGQQVVVNVDKPGLADGVAAVPGGDRP</sequence>
<dbReference type="Pfam" id="PF25954">
    <property type="entry name" value="Beta-barrel_RND_2"/>
    <property type="match status" value="1"/>
</dbReference>
<dbReference type="RefSeq" id="WP_183351246.1">
    <property type="nucleotide sequence ID" value="NZ_JACHEO010000012.1"/>
</dbReference>
<comment type="similarity">
    <text evidence="1">Belongs to the membrane fusion protein (MFP) (TC 8.A.1) family.</text>
</comment>
<feature type="domain" description="Multidrug resistance protein MdtA-like barrel-sandwich hybrid" evidence="3">
    <location>
        <begin position="59"/>
        <end position="204"/>
    </location>
</feature>
<evidence type="ECO:0000313" key="5">
    <source>
        <dbReference type="EMBL" id="MBB5348472.1"/>
    </source>
</evidence>
<dbReference type="Pfam" id="PF25917">
    <property type="entry name" value="BSH_RND"/>
    <property type="match status" value="1"/>
</dbReference>
<feature type="region of interest" description="Disordered" evidence="2">
    <location>
        <begin position="126"/>
        <end position="150"/>
    </location>
</feature>
<dbReference type="InterPro" id="IPR006143">
    <property type="entry name" value="RND_pump_MFP"/>
</dbReference>
<name>A0A840URR5_9BACT</name>
<evidence type="ECO:0000313" key="6">
    <source>
        <dbReference type="Proteomes" id="UP000539642"/>
    </source>
</evidence>
<dbReference type="Gene3D" id="2.40.420.20">
    <property type="match status" value="1"/>
</dbReference>
<feature type="domain" description="CusB-like beta-barrel" evidence="4">
    <location>
        <begin position="226"/>
        <end position="288"/>
    </location>
</feature>
<dbReference type="InterPro" id="IPR058792">
    <property type="entry name" value="Beta-barrel_RND_2"/>
</dbReference>
<evidence type="ECO:0000259" key="4">
    <source>
        <dbReference type="Pfam" id="PF25954"/>
    </source>
</evidence>
<dbReference type="Gene3D" id="2.40.50.100">
    <property type="match status" value="1"/>
</dbReference>